<dbReference type="InterPro" id="IPR036374">
    <property type="entry name" value="OxRdtase_Mopterin-bd_sf"/>
</dbReference>
<dbReference type="EMBL" id="WUWG01000005">
    <property type="protein sequence ID" value="MXU66112.1"/>
    <property type="molecule type" value="Genomic_DNA"/>
</dbReference>
<name>A0A6B0TXU4_9RHOB</name>
<evidence type="ECO:0008006" key="3">
    <source>
        <dbReference type="Google" id="ProtNLM"/>
    </source>
</evidence>
<dbReference type="RefSeq" id="WP_160855313.1">
    <property type="nucleotide sequence ID" value="NZ_WUWG01000005.1"/>
</dbReference>
<dbReference type="SUPFAM" id="SSF56524">
    <property type="entry name" value="Oxidoreductase molybdopterin-binding domain"/>
    <property type="match status" value="1"/>
</dbReference>
<sequence length="185" mass="20087">MTDLFATRDRRAGRATRGNVNVRSGVRSAGAALGAVLAGLLVAAGPALAEDPVLSLHHSDGDVIELSMSDLTRLGLHRMDTANEFVGDDKVTFEGVLGRDVLALFEAAPDATYRFVASNDYAVEIPAGDFDTWDVLLAMSQDGTPFSARDKGPLWVVYPQSDHPELQDVLYNSRMIWQLVRIEAQ</sequence>
<proteinExistence type="predicted"/>
<keyword evidence="2" id="KW-1185">Reference proteome</keyword>
<comment type="caution">
    <text evidence="1">The sequence shown here is derived from an EMBL/GenBank/DDBJ whole genome shotgun (WGS) entry which is preliminary data.</text>
</comment>
<accession>A0A6B0TXU4</accession>
<dbReference type="Proteomes" id="UP000436016">
    <property type="component" value="Unassembled WGS sequence"/>
</dbReference>
<organism evidence="1 2">
    <name type="scientific">Oceanomicrobium pacificus</name>
    <dbReference type="NCBI Taxonomy" id="2692916"/>
    <lineage>
        <taxon>Bacteria</taxon>
        <taxon>Pseudomonadati</taxon>
        <taxon>Pseudomonadota</taxon>
        <taxon>Alphaproteobacteria</taxon>
        <taxon>Rhodobacterales</taxon>
        <taxon>Paracoccaceae</taxon>
        <taxon>Oceanomicrobium</taxon>
    </lineage>
</organism>
<gene>
    <name evidence="1" type="ORF">GSH16_11700</name>
</gene>
<evidence type="ECO:0000313" key="1">
    <source>
        <dbReference type="EMBL" id="MXU66112.1"/>
    </source>
</evidence>
<reference evidence="1 2" key="1">
    <citation type="submission" date="2019-12" db="EMBL/GenBank/DDBJ databases">
        <title>Strain KN286 was isolated from seawater, which was collected from Caroline Seamount in the tropical western Pacific.</title>
        <authorList>
            <person name="Wang Q."/>
        </authorList>
    </citation>
    <scope>NUCLEOTIDE SEQUENCE [LARGE SCALE GENOMIC DNA]</scope>
    <source>
        <strain evidence="1 2">KN286</strain>
    </source>
</reference>
<protein>
    <recommendedName>
        <fullName evidence="3">Oxidoreductase molybdopterin-binding domain-containing protein</fullName>
    </recommendedName>
</protein>
<dbReference type="Gene3D" id="3.90.420.10">
    <property type="entry name" value="Oxidoreductase, molybdopterin-binding domain"/>
    <property type="match status" value="1"/>
</dbReference>
<evidence type="ECO:0000313" key="2">
    <source>
        <dbReference type="Proteomes" id="UP000436016"/>
    </source>
</evidence>
<dbReference type="AlphaFoldDB" id="A0A6B0TXU4"/>